<evidence type="ECO:0000259" key="1">
    <source>
        <dbReference type="Pfam" id="PF13521"/>
    </source>
</evidence>
<keyword evidence="3" id="KW-1185">Reference proteome</keyword>
<organism evidence="2 3">
    <name type="scientific">Deinococcus rubellus</name>
    <dbReference type="NCBI Taxonomy" id="1889240"/>
    <lineage>
        <taxon>Bacteria</taxon>
        <taxon>Thermotogati</taxon>
        <taxon>Deinococcota</taxon>
        <taxon>Deinococci</taxon>
        <taxon>Deinococcales</taxon>
        <taxon>Deinococcaceae</taxon>
        <taxon>Deinococcus</taxon>
    </lineage>
</organism>
<proteinExistence type="predicted"/>
<dbReference type="SUPFAM" id="SSF52540">
    <property type="entry name" value="P-loop containing nucleoside triphosphate hydrolases"/>
    <property type="match status" value="1"/>
</dbReference>
<dbReference type="InterPro" id="IPR027417">
    <property type="entry name" value="P-loop_NTPase"/>
</dbReference>
<reference evidence="2" key="1">
    <citation type="submission" date="2022-09" db="EMBL/GenBank/DDBJ databases">
        <title>genome sequence of Deinococcus rubellus.</title>
        <authorList>
            <person name="Srinivasan S."/>
        </authorList>
    </citation>
    <scope>NUCLEOTIDE SEQUENCE</scope>
    <source>
        <strain evidence="2">Ant6</strain>
    </source>
</reference>
<dbReference type="RefSeq" id="WP_260561413.1">
    <property type="nucleotide sequence ID" value="NZ_BAABEC010000015.1"/>
</dbReference>
<dbReference type="Pfam" id="PF13521">
    <property type="entry name" value="AAA_28"/>
    <property type="match status" value="1"/>
</dbReference>
<name>A0ABY5YJN8_9DEIO</name>
<protein>
    <submittedName>
        <fullName evidence="2">AAA family ATPase</fullName>
    </submittedName>
</protein>
<accession>A0ABY5YJN8</accession>
<evidence type="ECO:0000313" key="2">
    <source>
        <dbReference type="EMBL" id="UWX65156.1"/>
    </source>
</evidence>
<dbReference type="InterPro" id="IPR052735">
    <property type="entry name" value="NAD_biosynth-regulator"/>
</dbReference>
<dbReference type="PANTHER" id="PTHR37512">
    <property type="entry name" value="TRIFUNCTIONAL NAD BIOSYNTHESIS/REGULATOR PROTEIN NADR"/>
    <property type="match status" value="1"/>
</dbReference>
<sequence length="355" mass="40008">MPESQHFRHGLIVGKFAPLHAGHEALIRFALSRCERVSVWVYSRPDFPAMPSPVRRNWLREVFPAHLFPQLILLPDAPNPPLNNAPDAEHQQYVKTVLDAWNVRPDVVVTSEAYGPLLAERLNIAHLPFDPERRQTPISGTAIRADIHASRHFLNPLVYAHFVERVALVGAESTGKSTLTAVLAGDFGTHFVREYGREVYEREDGKLTPEHFLEIALSHRALEDEAARMPGLNRYLFVDTTAATTLMWSYLLCRTALPELHALADDARCRYSHTFLCADDLAHEQDGWRSNTEVRTVQQAFIMQDMATRGVRSHEVGGELTARIRQVRATLEAATLDGRGVQELPLTFLHKEAPP</sequence>
<gene>
    <name evidence="2" type="ORF">N0D28_05730</name>
</gene>
<dbReference type="Gene3D" id="3.40.50.620">
    <property type="entry name" value="HUPs"/>
    <property type="match status" value="1"/>
</dbReference>
<dbReference type="SUPFAM" id="SSF52374">
    <property type="entry name" value="Nucleotidylyl transferase"/>
    <property type="match status" value="1"/>
</dbReference>
<dbReference type="InterPro" id="IPR014729">
    <property type="entry name" value="Rossmann-like_a/b/a_fold"/>
</dbReference>
<dbReference type="PANTHER" id="PTHR37512:SF1">
    <property type="entry name" value="NADR_TTD14 AAA DOMAIN-CONTAINING PROTEIN"/>
    <property type="match status" value="1"/>
</dbReference>
<dbReference type="EMBL" id="CP104213">
    <property type="protein sequence ID" value="UWX65156.1"/>
    <property type="molecule type" value="Genomic_DNA"/>
</dbReference>
<evidence type="ECO:0000313" key="3">
    <source>
        <dbReference type="Proteomes" id="UP001060261"/>
    </source>
</evidence>
<dbReference type="InterPro" id="IPR038727">
    <property type="entry name" value="NadR/Ttd14_AAA_dom"/>
</dbReference>
<feature type="domain" description="NadR/Ttd14 AAA" evidence="1">
    <location>
        <begin position="165"/>
        <end position="316"/>
    </location>
</feature>
<dbReference type="Proteomes" id="UP001060261">
    <property type="component" value="Chromosome"/>
</dbReference>
<dbReference type="Gene3D" id="3.40.50.300">
    <property type="entry name" value="P-loop containing nucleotide triphosphate hydrolases"/>
    <property type="match status" value="1"/>
</dbReference>